<proteinExistence type="predicted"/>
<feature type="transmembrane region" description="Helical" evidence="1">
    <location>
        <begin position="53"/>
        <end position="86"/>
    </location>
</feature>
<evidence type="ECO:0000313" key="2">
    <source>
        <dbReference type="EMBL" id="CAG8743199.1"/>
    </source>
</evidence>
<name>A0A9N9NM09_9GLOM</name>
<keyword evidence="1" id="KW-0812">Transmembrane</keyword>
<comment type="caution">
    <text evidence="2">The sequence shown here is derived from an EMBL/GenBank/DDBJ whole genome shotgun (WGS) entry which is preliminary data.</text>
</comment>
<dbReference type="EMBL" id="CAJVPY010013870">
    <property type="protein sequence ID" value="CAG8743199.1"/>
    <property type="molecule type" value="Genomic_DNA"/>
</dbReference>
<accession>A0A9N9NM09</accession>
<evidence type="ECO:0000256" key="1">
    <source>
        <dbReference type="SAM" id="Phobius"/>
    </source>
</evidence>
<dbReference type="OrthoDB" id="2437579at2759"/>
<dbReference type="AlphaFoldDB" id="A0A9N9NM09"/>
<sequence>MSLIIENSPFPKTLDNNTTFSSKKSKQYYAMIRVVPDPDIYVREEKEQRSKSILSLLGIIGGIWSFISAFYEYLFGLGLISPWGIVQKSRLFKKKLLPVAADLQSDEPDIEDKSITKEYEISSIKKRLDNLENVIDISLLS</sequence>
<protein>
    <submittedName>
        <fullName evidence="2">605_t:CDS:1</fullName>
    </submittedName>
</protein>
<keyword evidence="1" id="KW-1133">Transmembrane helix</keyword>
<dbReference type="Proteomes" id="UP000789405">
    <property type="component" value="Unassembled WGS sequence"/>
</dbReference>
<organism evidence="2 3">
    <name type="scientific">Dentiscutata erythropus</name>
    <dbReference type="NCBI Taxonomy" id="1348616"/>
    <lineage>
        <taxon>Eukaryota</taxon>
        <taxon>Fungi</taxon>
        <taxon>Fungi incertae sedis</taxon>
        <taxon>Mucoromycota</taxon>
        <taxon>Glomeromycotina</taxon>
        <taxon>Glomeromycetes</taxon>
        <taxon>Diversisporales</taxon>
        <taxon>Gigasporaceae</taxon>
        <taxon>Dentiscutata</taxon>
    </lineage>
</organism>
<evidence type="ECO:0000313" key="3">
    <source>
        <dbReference type="Proteomes" id="UP000789405"/>
    </source>
</evidence>
<keyword evidence="3" id="KW-1185">Reference proteome</keyword>
<keyword evidence="1" id="KW-0472">Membrane</keyword>
<gene>
    <name evidence="2" type="ORF">DERYTH_LOCUS16189</name>
</gene>
<reference evidence="2" key="1">
    <citation type="submission" date="2021-06" db="EMBL/GenBank/DDBJ databases">
        <authorList>
            <person name="Kallberg Y."/>
            <person name="Tangrot J."/>
            <person name="Rosling A."/>
        </authorList>
    </citation>
    <scope>NUCLEOTIDE SEQUENCE</scope>
    <source>
        <strain evidence="2">MA453B</strain>
    </source>
</reference>